<evidence type="ECO:0000313" key="6">
    <source>
        <dbReference type="Proteomes" id="UP000440732"/>
    </source>
</evidence>
<dbReference type="EMBL" id="QXFW01001404">
    <property type="protein sequence ID" value="KAE8991315.1"/>
    <property type="molecule type" value="Genomic_DNA"/>
</dbReference>
<reference evidence="5 6" key="1">
    <citation type="submission" date="2018-08" db="EMBL/GenBank/DDBJ databases">
        <title>Genomic investigation of the strawberry pathogen Phytophthora fragariae indicates pathogenicity is determined by transcriptional variation in three key races.</title>
        <authorList>
            <person name="Adams T.M."/>
            <person name="Armitage A.D."/>
            <person name="Sobczyk M.K."/>
            <person name="Bates H.J."/>
            <person name="Dunwell J.M."/>
            <person name="Nellist C.F."/>
            <person name="Harrison R.J."/>
        </authorList>
    </citation>
    <scope>NUCLEOTIDE SEQUENCE [LARGE SCALE GENOMIC DNA]</scope>
    <source>
        <strain evidence="4 5">A4</strain>
        <strain evidence="3 6">NOV-5</strain>
        <strain evidence="2 7">SCRP245</strain>
    </source>
</reference>
<sequence>MTAASLPRRRFELVFYLMNNRLLTVETATATTSPATGNELKPHRQAKTRKTNKCQRLKSPSSCTK</sequence>
<dbReference type="EMBL" id="QXGA01001626">
    <property type="protein sequence ID" value="KAE9114270.1"/>
    <property type="molecule type" value="Genomic_DNA"/>
</dbReference>
<evidence type="ECO:0000313" key="4">
    <source>
        <dbReference type="EMBL" id="KAE9296051.1"/>
    </source>
</evidence>
<evidence type="ECO:0000256" key="1">
    <source>
        <dbReference type="SAM" id="MobiDB-lite"/>
    </source>
</evidence>
<dbReference type="Proteomes" id="UP000437068">
    <property type="component" value="Unassembled WGS sequence"/>
</dbReference>
<protein>
    <submittedName>
        <fullName evidence="3">Uncharacterized protein</fullName>
    </submittedName>
</protein>
<evidence type="ECO:0000313" key="5">
    <source>
        <dbReference type="Proteomes" id="UP000437068"/>
    </source>
</evidence>
<feature type="region of interest" description="Disordered" evidence="1">
    <location>
        <begin position="29"/>
        <end position="65"/>
    </location>
</feature>
<name>A0A6A3SDG2_9STRA</name>
<dbReference type="Proteomes" id="UP000460718">
    <property type="component" value="Unassembled WGS sequence"/>
</dbReference>
<evidence type="ECO:0000313" key="2">
    <source>
        <dbReference type="EMBL" id="KAE8991315.1"/>
    </source>
</evidence>
<organism evidence="3 6">
    <name type="scientific">Phytophthora fragariae</name>
    <dbReference type="NCBI Taxonomy" id="53985"/>
    <lineage>
        <taxon>Eukaryota</taxon>
        <taxon>Sar</taxon>
        <taxon>Stramenopiles</taxon>
        <taxon>Oomycota</taxon>
        <taxon>Peronosporomycetes</taxon>
        <taxon>Peronosporales</taxon>
        <taxon>Peronosporaceae</taxon>
        <taxon>Phytophthora</taxon>
    </lineage>
</organism>
<dbReference type="EMBL" id="QXGE01001209">
    <property type="protein sequence ID" value="KAE9296051.1"/>
    <property type="molecule type" value="Genomic_DNA"/>
</dbReference>
<dbReference type="AlphaFoldDB" id="A0A6A3SDG2"/>
<gene>
    <name evidence="4" type="ORF">PF001_g17045</name>
    <name evidence="3" type="ORF">PF006_g19554</name>
    <name evidence="2" type="ORF">PF011_g17990</name>
</gene>
<evidence type="ECO:0000313" key="3">
    <source>
        <dbReference type="EMBL" id="KAE9114270.1"/>
    </source>
</evidence>
<proteinExistence type="predicted"/>
<dbReference type="Proteomes" id="UP000440732">
    <property type="component" value="Unassembled WGS sequence"/>
</dbReference>
<evidence type="ECO:0000313" key="7">
    <source>
        <dbReference type="Proteomes" id="UP000460718"/>
    </source>
</evidence>
<comment type="caution">
    <text evidence="3">The sequence shown here is derived from an EMBL/GenBank/DDBJ whole genome shotgun (WGS) entry which is preliminary data.</text>
</comment>
<accession>A0A6A3SDG2</accession>
<feature type="compositionally biased region" description="Basic residues" evidence="1">
    <location>
        <begin position="43"/>
        <end position="56"/>
    </location>
</feature>